<dbReference type="FunFam" id="2.30.30.40:FF:000072">
    <property type="entry name" value="Unconventional Myosin IB"/>
    <property type="match status" value="1"/>
</dbReference>
<evidence type="ECO:0000256" key="4">
    <source>
        <dbReference type="ARBA" id="ARBA00022741"/>
    </source>
</evidence>
<keyword evidence="9 11" id="KW-0009">Actin-binding</keyword>
<dbReference type="Gene3D" id="1.20.120.720">
    <property type="entry name" value="Myosin VI head, motor domain, U50 subdomain"/>
    <property type="match status" value="1"/>
</dbReference>
<name>A0A7L2HCV6_SAGSE</name>
<dbReference type="GO" id="GO:0006897">
    <property type="term" value="P:endocytosis"/>
    <property type="evidence" value="ECO:0007669"/>
    <property type="project" value="TreeGrafter"/>
</dbReference>
<feature type="compositionally biased region" description="Pro residues" evidence="12">
    <location>
        <begin position="1034"/>
        <end position="1044"/>
    </location>
</feature>
<sequence>QGSKERFHWQSHNVKQSGVDDMVLLSKISEEAIVENLKKRFMDDYIFTYIGPVLISVNPFKQMPYFTDREIELYQGAAQYENPPHIYALTDNMYRNMLIDGENQCVIISGESGAGKTVAAKYIMGYISKPPPPGSALSLLCPQHVKDIILQSNPLLEAFGNAKTVRNNNSSRFGKYFEIQFSRGGEPDGGKISNFLLEKSRVVSQNECERNFHIYYQLIEGASQEQRQNLGIMSPDYYYYLNQSDTYQVEGTDDRSDFHETMNAMQVIGIRGEDQQLVLQIVAGILHLGNISFREEGNYARVENPDSLAFPAYLLGIDQDRLNEKVTSRKMDSKWGGRSESITVTLNVDQAAYTRDALAKGLYARVFDFLVESINRAMQKPYEEYSIGVLDIYGFEIFQKNGFEQFCINFVNEKLQQIFIELTLKAEQEEYVQEGIKWTQIQYFNNKVVCDLIENKLNPPGIMSVLDDVCATMHATGEGADQTLLQKLQAAVGTHEHFNGWSSGFVIHHYAGKVSYDVNGFCERNRDVLFTDLIELMQSSEYGFIRMLFPEKLDSDKKGRPTTAGSKIKKQANDLVSTLMKCTPHYIRCIKPNETKKPRDWEESRVKHQVEYLGLKENIRVRRAGFAYRRLFHKFLQRYAILTPETWPSWRGDERQGAQHLLRSVNMDPDQYQMGRSKVFVKNPESLFLLEEMRERKFDGFARVIQKAWRRHVAIRKYEQMREEASNILYNFKERRRNSINRNFVGDYLGMEERPELRQFLAKRERVDFADSITKYDRRFKPIKRDFILTPKYFYLIGREKVKKGPEKGQIKEVLKKKVELQAVSGISLSTRQDDFFILHENDADNFLESIFKTELISLLCKRYEELTRTKLRLSFKDTLQFRVKKEGWGGGGTRSVTFVRGQGDVATLKAGGKTLTVSIGDGLPRNAKPTRKGVTQSRGGSRCPAPSRSAPPPPRGACRNGAPQFPRSDGQAQRDTYTAPQKQVRGPPAAALPPRNASRQPKTRPPSEQNMDFLNVPDQGVAGMQRRRSLSQRPPPAGRPKPQPKVAVPRCQALYQYIGQDVDELSFNVGDIIDILLEDISGWWKGRLHGKEGLFPGNYVQKI</sequence>
<dbReference type="Gene3D" id="1.20.5.4820">
    <property type="match status" value="1"/>
</dbReference>
<dbReference type="CDD" id="cd01378">
    <property type="entry name" value="MYSc_Myo1"/>
    <property type="match status" value="1"/>
</dbReference>
<dbReference type="SUPFAM" id="SSF50044">
    <property type="entry name" value="SH3-domain"/>
    <property type="match status" value="1"/>
</dbReference>
<evidence type="ECO:0000256" key="9">
    <source>
        <dbReference type="ARBA" id="ARBA00023203"/>
    </source>
</evidence>
<feature type="region of interest" description="Actin-binding" evidence="11">
    <location>
        <begin position="572"/>
        <end position="594"/>
    </location>
</feature>
<dbReference type="Pfam" id="PF00063">
    <property type="entry name" value="Myosin_head"/>
    <property type="match status" value="1"/>
</dbReference>
<keyword evidence="7 11" id="KW-0518">Myosin</keyword>
<dbReference type="FunFam" id="1.10.10.820:FF:000001">
    <property type="entry name" value="Myosin heavy chain"/>
    <property type="match status" value="1"/>
</dbReference>
<dbReference type="InterPro" id="IPR010926">
    <property type="entry name" value="Myosin_TH1"/>
</dbReference>
<gene>
    <name evidence="16" type="primary">Myo1f</name>
    <name evidence="16" type="ORF">SAGSER_R04200</name>
</gene>
<proteinExistence type="inferred from homology"/>
<dbReference type="PROSITE" id="PS51757">
    <property type="entry name" value="TH1"/>
    <property type="match status" value="1"/>
</dbReference>
<dbReference type="GO" id="GO:0005886">
    <property type="term" value="C:plasma membrane"/>
    <property type="evidence" value="ECO:0007669"/>
    <property type="project" value="TreeGrafter"/>
</dbReference>
<dbReference type="GO" id="GO:0005524">
    <property type="term" value="F:ATP binding"/>
    <property type="evidence" value="ECO:0007669"/>
    <property type="project" value="UniProtKB-UniRule"/>
</dbReference>
<dbReference type="SMART" id="SM00242">
    <property type="entry name" value="MYSc"/>
    <property type="match status" value="1"/>
</dbReference>
<evidence type="ECO:0000259" key="15">
    <source>
        <dbReference type="PROSITE" id="PS51757"/>
    </source>
</evidence>
<evidence type="ECO:0000256" key="1">
    <source>
        <dbReference type="ARBA" id="ARBA00008314"/>
    </source>
</evidence>
<evidence type="ECO:0000256" key="3">
    <source>
        <dbReference type="ARBA" id="ARBA00022553"/>
    </source>
</evidence>
<dbReference type="GO" id="GO:0005902">
    <property type="term" value="C:microvillus"/>
    <property type="evidence" value="ECO:0007669"/>
    <property type="project" value="TreeGrafter"/>
</dbReference>
<dbReference type="FunFam" id="1.20.58.530:FF:000007">
    <property type="entry name" value="Myosin IE"/>
    <property type="match status" value="1"/>
</dbReference>
<dbReference type="GO" id="GO:0051015">
    <property type="term" value="F:actin filament binding"/>
    <property type="evidence" value="ECO:0007669"/>
    <property type="project" value="TreeGrafter"/>
</dbReference>
<keyword evidence="4 11" id="KW-0547">Nucleotide-binding</keyword>
<dbReference type="GO" id="GO:0000146">
    <property type="term" value="F:microfilament motor activity"/>
    <property type="evidence" value="ECO:0007669"/>
    <property type="project" value="TreeGrafter"/>
</dbReference>
<dbReference type="FunFam" id="3.40.850.10:FF:000101">
    <property type="entry name" value="Slow myosin heavy chain 2"/>
    <property type="match status" value="1"/>
</dbReference>
<dbReference type="Gene3D" id="1.20.58.530">
    <property type="match status" value="1"/>
</dbReference>
<dbReference type="FunFam" id="1.20.120.720:FF:000010">
    <property type="entry name" value="Unconventional myosin-Ie"/>
    <property type="match status" value="1"/>
</dbReference>
<feature type="non-terminal residue" evidence="16">
    <location>
        <position position="1104"/>
    </location>
</feature>
<evidence type="ECO:0000256" key="6">
    <source>
        <dbReference type="ARBA" id="ARBA00022860"/>
    </source>
</evidence>
<dbReference type="GO" id="GO:0005737">
    <property type="term" value="C:cytoplasm"/>
    <property type="evidence" value="ECO:0007669"/>
    <property type="project" value="TreeGrafter"/>
</dbReference>
<dbReference type="PANTHER" id="PTHR13140">
    <property type="entry name" value="MYOSIN"/>
    <property type="match status" value="1"/>
</dbReference>
<evidence type="ECO:0000256" key="2">
    <source>
        <dbReference type="ARBA" id="ARBA00022443"/>
    </source>
</evidence>
<dbReference type="Pfam" id="PF06017">
    <property type="entry name" value="Myosin_TH1"/>
    <property type="match status" value="1"/>
</dbReference>
<dbReference type="CDD" id="cd11827">
    <property type="entry name" value="SH3_MyoIe_If_like"/>
    <property type="match status" value="1"/>
</dbReference>
<dbReference type="GO" id="GO:0005516">
    <property type="term" value="F:calmodulin binding"/>
    <property type="evidence" value="ECO:0007669"/>
    <property type="project" value="UniProtKB-KW"/>
</dbReference>
<dbReference type="Gene3D" id="2.30.30.40">
    <property type="entry name" value="SH3 Domains"/>
    <property type="match status" value="1"/>
</dbReference>
<dbReference type="PRINTS" id="PR00193">
    <property type="entry name" value="MYOSINHEAVY"/>
</dbReference>
<dbReference type="InterPro" id="IPR036961">
    <property type="entry name" value="Kinesin_motor_dom_sf"/>
</dbReference>
<dbReference type="PANTHER" id="PTHR13140:SF663">
    <property type="entry name" value="UNCONVENTIONAL MYOSIN-IF"/>
    <property type="match status" value="1"/>
</dbReference>
<dbReference type="InterPro" id="IPR001452">
    <property type="entry name" value="SH3_domain"/>
</dbReference>
<dbReference type="EMBL" id="VWYJ01009943">
    <property type="protein sequence ID" value="NXQ96361.1"/>
    <property type="molecule type" value="Genomic_DNA"/>
</dbReference>
<dbReference type="GO" id="GO:0016459">
    <property type="term" value="C:myosin complex"/>
    <property type="evidence" value="ECO:0007669"/>
    <property type="project" value="UniProtKB-KW"/>
</dbReference>
<dbReference type="Gene3D" id="1.10.10.820">
    <property type="match status" value="1"/>
</dbReference>
<keyword evidence="17" id="KW-1185">Reference proteome</keyword>
<organism evidence="16 17">
    <name type="scientific">Sagittarius serpentarius</name>
    <name type="common">Secretary bird</name>
    <dbReference type="NCBI Taxonomy" id="56258"/>
    <lineage>
        <taxon>Eukaryota</taxon>
        <taxon>Metazoa</taxon>
        <taxon>Chordata</taxon>
        <taxon>Craniata</taxon>
        <taxon>Vertebrata</taxon>
        <taxon>Euteleostomi</taxon>
        <taxon>Archelosauria</taxon>
        <taxon>Archosauria</taxon>
        <taxon>Dinosauria</taxon>
        <taxon>Saurischia</taxon>
        <taxon>Theropoda</taxon>
        <taxon>Coelurosauria</taxon>
        <taxon>Aves</taxon>
        <taxon>Neognathae</taxon>
        <taxon>Neoaves</taxon>
        <taxon>Telluraves</taxon>
        <taxon>Accipitrimorphae</taxon>
        <taxon>Accipitriformes</taxon>
        <taxon>Sagittariidae</taxon>
        <taxon>Sagittarius</taxon>
    </lineage>
</organism>
<feature type="domain" description="Myosin motor" evidence="14">
    <location>
        <begin position="17"/>
        <end position="695"/>
    </location>
</feature>
<dbReference type="InterPro" id="IPR027417">
    <property type="entry name" value="P-loop_NTPase"/>
</dbReference>
<dbReference type="InterPro" id="IPR001609">
    <property type="entry name" value="Myosin_head_motor_dom-like"/>
</dbReference>
<evidence type="ECO:0000256" key="7">
    <source>
        <dbReference type="ARBA" id="ARBA00023123"/>
    </source>
</evidence>
<dbReference type="Gene3D" id="3.40.850.10">
    <property type="entry name" value="Kinesin motor domain"/>
    <property type="match status" value="1"/>
</dbReference>
<dbReference type="SMART" id="SM00326">
    <property type="entry name" value="SH3"/>
    <property type="match status" value="1"/>
</dbReference>
<evidence type="ECO:0000259" key="14">
    <source>
        <dbReference type="PROSITE" id="PS51456"/>
    </source>
</evidence>
<dbReference type="Proteomes" id="UP000539599">
    <property type="component" value="Unassembled WGS sequence"/>
</dbReference>
<feature type="region of interest" description="Disordered" evidence="12">
    <location>
        <begin position="919"/>
        <end position="1047"/>
    </location>
</feature>
<dbReference type="PRINTS" id="PR00452">
    <property type="entry name" value="SH3DOMAIN"/>
</dbReference>
<dbReference type="FunFam" id="1.20.5.4820:FF:000004">
    <property type="entry name" value="Myosin IE"/>
    <property type="match status" value="1"/>
</dbReference>
<accession>A0A7L2HCV6</accession>
<evidence type="ECO:0000313" key="16">
    <source>
        <dbReference type="EMBL" id="NXQ96361.1"/>
    </source>
</evidence>
<comment type="similarity">
    <text evidence="1 11">Belongs to the TRAFAC class myosin-kinesin ATPase superfamily. Myosin family.</text>
</comment>
<reference evidence="16 17" key="1">
    <citation type="submission" date="2019-09" db="EMBL/GenBank/DDBJ databases">
        <title>Bird 10,000 Genomes (B10K) Project - Family phase.</title>
        <authorList>
            <person name="Zhang G."/>
        </authorList>
    </citation>
    <scope>NUCLEOTIDE SEQUENCE [LARGE SCALE GENOMIC DNA]</scope>
    <source>
        <strain evidence="16">B10K-DU-011-38</strain>
        <tissue evidence="16">Muscle</tissue>
    </source>
</reference>
<dbReference type="InterPro" id="IPR036028">
    <property type="entry name" value="SH3-like_dom_sf"/>
</dbReference>
<feature type="domain" description="TH1" evidence="15">
    <location>
        <begin position="733"/>
        <end position="922"/>
    </location>
</feature>
<dbReference type="InterPro" id="IPR036072">
    <property type="entry name" value="MYSc_Myo1"/>
</dbReference>
<evidence type="ECO:0000256" key="8">
    <source>
        <dbReference type="ARBA" id="ARBA00023175"/>
    </source>
</evidence>
<dbReference type="Pfam" id="PF00018">
    <property type="entry name" value="SH3_1"/>
    <property type="match status" value="1"/>
</dbReference>
<dbReference type="AlphaFoldDB" id="A0A7L2HCV6"/>
<feature type="binding site" evidence="11">
    <location>
        <begin position="110"/>
        <end position="117"/>
    </location>
    <ligand>
        <name>ATP</name>
        <dbReference type="ChEBI" id="CHEBI:30616"/>
    </ligand>
</feature>
<evidence type="ECO:0000313" key="17">
    <source>
        <dbReference type="Proteomes" id="UP000539599"/>
    </source>
</evidence>
<evidence type="ECO:0000259" key="13">
    <source>
        <dbReference type="PROSITE" id="PS50002"/>
    </source>
</evidence>
<keyword evidence="8 11" id="KW-0505">Motor protein</keyword>
<keyword evidence="3" id="KW-0597">Phosphoprotein</keyword>
<keyword evidence="6" id="KW-0112">Calmodulin-binding</keyword>
<keyword evidence="2 10" id="KW-0728">SH3 domain</keyword>
<evidence type="ECO:0000256" key="5">
    <source>
        <dbReference type="ARBA" id="ARBA00022840"/>
    </source>
</evidence>
<dbReference type="SUPFAM" id="SSF52540">
    <property type="entry name" value="P-loop containing nucleoside triphosphate hydrolases"/>
    <property type="match status" value="1"/>
</dbReference>
<dbReference type="PROSITE" id="PS50002">
    <property type="entry name" value="SH3"/>
    <property type="match status" value="1"/>
</dbReference>
<dbReference type="GO" id="GO:0007015">
    <property type="term" value="P:actin filament organization"/>
    <property type="evidence" value="ECO:0007669"/>
    <property type="project" value="TreeGrafter"/>
</dbReference>
<feature type="domain" description="SH3" evidence="13">
    <location>
        <begin position="1047"/>
        <end position="1104"/>
    </location>
</feature>
<dbReference type="InterPro" id="IPR035507">
    <property type="entry name" value="Ie/If_SH3"/>
</dbReference>
<evidence type="ECO:0000256" key="11">
    <source>
        <dbReference type="PROSITE-ProRule" id="PRU00782"/>
    </source>
</evidence>
<dbReference type="PROSITE" id="PS51456">
    <property type="entry name" value="MYOSIN_MOTOR"/>
    <property type="match status" value="1"/>
</dbReference>
<protein>
    <submittedName>
        <fullName evidence="16">MYO1F protein</fullName>
    </submittedName>
</protein>
<evidence type="ECO:0000256" key="10">
    <source>
        <dbReference type="PROSITE-ProRule" id="PRU00192"/>
    </source>
</evidence>
<keyword evidence="5 11" id="KW-0067">ATP-binding</keyword>
<comment type="caution">
    <text evidence="16">The sequence shown here is derived from an EMBL/GenBank/DDBJ whole genome shotgun (WGS) entry which is preliminary data.</text>
</comment>
<feature type="compositionally biased region" description="Polar residues" evidence="12">
    <location>
        <begin position="971"/>
        <end position="982"/>
    </location>
</feature>
<evidence type="ECO:0000256" key="12">
    <source>
        <dbReference type="SAM" id="MobiDB-lite"/>
    </source>
</evidence>
<feature type="non-terminal residue" evidence="16">
    <location>
        <position position="1"/>
    </location>
</feature>